<organism evidence="7 8">
    <name type="scientific">Limnoraphis robusta CCNP1315</name>
    <dbReference type="NCBI Taxonomy" id="3110306"/>
    <lineage>
        <taxon>Bacteria</taxon>
        <taxon>Bacillati</taxon>
        <taxon>Cyanobacteriota</taxon>
        <taxon>Cyanophyceae</taxon>
        <taxon>Oscillatoriophycideae</taxon>
        <taxon>Oscillatoriales</taxon>
        <taxon>Sirenicapillariaceae</taxon>
        <taxon>Limnoraphis</taxon>
    </lineage>
</organism>
<proteinExistence type="predicted"/>
<dbReference type="SUPFAM" id="SSF51905">
    <property type="entry name" value="FAD/NAD(P)-binding domain"/>
    <property type="match status" value="1"/>
</dbReference>
<evidence type="ECO:0000313" key="8">
    <source>
        <dbReference type="Proteomes" id="UP001301728"/>
    </source>
</evidence>
<dbReference type="CDD" id="cd03477">
    <property type="entry name" value="Rieske_YhfW_C"/>
    <property type="match status" value="1"/>
</dbReference>
<dbReference type="InterPro" id="IPR006076">
    <property type="entry name" value="FAD-dep_OxRdtase"/>
</dbReference>
<comment type="caution">
    <text evidence="7">The sequence shown here is derived from an EMBL/GenBank/DDBJ whole genome shotgun (WGS) entry which is preliminary data.</text>
</comment>
<keyword evidence="2" id="KW-0479">Metal-binding</keyword>
<accession>A0ABU5TVF0</accession>
<name>A0ABU5TVF0_9CYAN</name>
<sequence>MIQHLPKKSQSFWLDFTSASNFPSLSQNISVDVAIVGGGLVGINAAKLLKQAGKTVAILEAEEVAAGVSGHTTAKITSLHQLIYADLIKQIGEQKARLYGESNQAAIEQYARIIQSEQIDCDFERKDAYTFASSIENLDKIKDELEAAVQLGLPASFVKETDLPFEIAGAVKFSNQAQFHPRKYVLHLAKTIQGEGSYIFEQTRVKTVEGENPCKVITENGYIVTAQDVIVATNLPILDQGLFFAKSYPQRSYLIGAWIDPAQDPGGMFIGSGQDYHSIRTTPHDGKTLLIIGGKGHKVGEAEDTEILYKQLADYANSTFGVEEIAYRWSTQDMVSFDKLPYIGKLTPFNNHTYVATGFSLWGMSKSMISAMILSDLILGKENPWANLYDATRPTPFVTQESIKQNLDVGIHWVGDRLKGLLDSPEKVGIGEGQVVTENGEKIAAYRDESGTLHKVSAVCSHLGCIVSWNPAEKSWDCPCHGARYNCEGEVIQAPAVSDLKKY</sequence>
<gene>
    <name evidence="7" type="ORF">VB854_06675</name>
</gene>
<keyword evidence="5" id="KW-1015">Disulfide bond</keyword>
<evidence type="ECO:0000256" key="4">
    <source>
        <dbReference type="ARBA" id="ARBA00023014"/>
    </source>
</evidence>
<reference evidence="7 8" key="1">
    <citation type="submission" date="2023-12" db="EMBL/GenBank/DDBJ databases">
        <title>Baltic Sea Cyanobacteria.</title>
        <authorList>
            <person name="Delbaje E."/>
            <person name="Fewer D.P."/>
            <person name="Shishido T.K."/>
        </authorList>
    </citation>
    <scope>NUCLEOTIDE SEQUENCE [LARGE SCALE GENOMIC DNA]</scope>
    <source>
        <strain evidence="7 8">CCNP 1315</strain>
    </source>
</reference>
<dbReference type="Pfam" id="PF01266">
    <property type="entry name" value="DAO"/>
    <property type="match status" value="1"/>
</dbReference>
<dbReference type="InterPro" id="IPR036188">
    <property type="entry name" value="FAD/NAD-bd_sf"/>
</dbReference>
<feature type="domain" description="Rieske" evidence="6">
    <location>
        <begin position="418"/>
        <end position="503"/>
    </location>
</feature>
<keyword evidence="4" id="KW-0411">Iron-sulfur</keyword>
<dbReference type="PANTHER" id="PTHR13847:SF274">
    <property type="entry name" value="RIESKE 2FE-2S IRON-SULFUR PROTEIN YHFW-RELATED"/>
    <property type="match status" value="1"/>
</dbReference>
<dbReference type="Pfam" id="PF00355">
    <property type="entry name" value="Rieske"/>
    <property type="match status" value="1"/>
</dbReference>
<dbReference type="InterPro" id="IPR017941">
    <property type="entry name" value="Rieske_2Fe-2S"/>
</dbReference>
<dbReference type="PANTHER" id="PTHR13847">
    <property type="entry name" value="SARCOSINE DEHYDROGENASE-RELATED"/>
    <property type="match status" value="1"/>
</dbReference>
<dbReference type="PROSITE" id="PS51296">
    <property type="entry name" value="RIESKE"/>
    <property type="match status" value="1"/>
</dbReference>
<evidence type="ECO:0000313" key="7">
    <source>
        <dbReference type="EMBL" id="MEA5518631.1"/>
    </source>
</evidence>
<keyword evidence="1" id="KW-0001">2Fe-2S</keyword>
<dbReference type="Gene3D" id="2.102.10.10">
    <property type="entry name" value="Rieske [2Fe-2S] iron-sulphur domain"/>
    <property type="match status" value="1"/>
</dbReference>
<dbReference type="Proteomes" id="UP001301728">
    <property type="component" value="Unassembled WGS sequence"/>
</dbReference>
<dbReference type="InterPro" id="IPR038010">
    <property type="entry name" value="YhfW_C"/>
</dbReference>
<evidence type="ECO:0000256" key="5">
    <source>
        <dbReference type="ARBA" id="ARBA00023157"/>
    </source>
</evidence>
<dbReference type="PRINTS" id="PR00162">
    <property type="entry name" value="RIESKE"/>
</dbReference>
<dbReference type="Gene3D" id="3.30.9.10">
    <property type="entry name" value="D-Amino Acid Oxidase, subunit A, domain 2"/>
    <property type="match status" value="1"/>
</dbReference>
<dbReference type="RefSeq" id="WP_323275853.1">
    <property type="nucleotide sequence ID" value="NZ_JAYGHT010000013.1"/>
</dbReference>
<evidence type="ECO:0000256" key="1">
    <source>
        <dbReference type="ARBA" id="ARBA00022714"/>
    </source>
</evidence>
<dbReference type="InterPro" id="IPR036922">
    <property type="entry name" value="Rieske_2Fe-2S_sf"/>
</dbReference>
<dbReference type="EMBL" id="JAYGHT010000013">
    <property type="protein sequence ID" value="MEA5518631.1"/>
    <property type="molecule type" value="Genomic_DNA"/>
</dbReference>
<keyword evidence="3" id="KW-0408">Iron</keyword>
<dbReference type="Gene3D" id="3.50.50.60">
    <property type="entry name" value="FAD/NAD(P)-binding domain"/>
    <property type="match status" value="1"/>
</dbReference>
<dbReference type="SUPFAM" id="SSF50022">
    <property type="entry name" value="ISP domain"/>
    <property type="match status" value="1"/>
</dbReference>
<evidence type="ECO:0000256" key="3">
    <source>
        <dbReference type="ARBA" id="ARBA00023004"/>
    </source>
</evidence>
<protein>
    <submittedName>
        <fullName evidence="7">FAD-dependent oxidoreductase</fullName>
    </submittedName>
</protein>
<evidence type="ECO:0000256" key="2">
    <source>
        <dbReference type="ARBA" id="ARBA00022723"/>
    </source>
</evidence>
<evidence type="ECO:0000259" key="6">
    <source>
        <dbReference type="PROSITE" id="PS51296"/>
    </source>
</evidence>
<keyword evidence="8" id="KW-1185">Reference proteome</keyword>
<dbReference type="InterPro" id="IPR005805">
    <property type="entry name" value="Rieske_Fe-S_prot_C"/>
</dbReference>